<dbReference type="AlphaFoldDB" id="A0A9N8KWF5"/>
<keyword evidence="2" id="KW-1185">Reference proteome</keyword>
<dbReference type="OrthoDB" id="6475849at2759"/>
<proteinExistence type="predicted"/>
<accession>A0A9N8KWF5</accession>
<sequence length="86" mass="10046">MPTLHLKPGITMARYKKTGFMDDDAGSVSSIQLNEGVRSGGTHIRYHMVRDSPIRNKQWKRLDNYDRQYVTFAWLDFYLAAGVWCY</sequence>
<gene>
    <name evidence="1" type="ORF">CINC_LOCUS8522</name>
</gene>
<name>A0A9N8KWF5_CHRIL</name>
<evidence type="ECO:0000313" key="1">
    <source>
        <dbReference type="EMBL" id="CAD0206228.1"/>
    </source>
</evidence>
<evidence type="ECO:0000313" key="2">
    <source>
        <dbReference type="Proteomes" id="UP001154114"/>
    </source>
</evidence>
<protein>
    <submittedName>
        <fullName evidence="1">Uncharacterized protein</fullName>
    </submittedName>
</protein>
<organism evidence="1 2">
    <name type="scientific">Chrysodeixis includens</name>
    <name type="common">Soybean looper</name>
    <name type="synonym">Pseudoplusia includens</name>
    <dbReference type="NCBI Taxonomy" id="689277"/>
    <lineage>
        <taxon>Eukaryota</taxon>
        <taxon>Metazoa</taxon>
        <taxon>Ecdysozoa</taxon>
        <taxon>Arthropoda</taxon>
        <taxon>Hexapoda</taxon>
        <taxon>Insecta</taxon>
        <taxon>Pterygota</taxon>
        <taxon>Neoptera</taxon>
        <taxon>Endopterygota</taxon>
        <taxon>Lepidoptera</taxon>
        <taxon>Glossata</taxon>
        <taxon>Ditrysia</taxon>
        <taxon>Noctuoidea</taxon>
        <taxon>Noctuidae</taxon>
        <taxon>Plusiinae</taxon>
        <taxon>Chrysodeixis</taxon>
    </lineage>
</organism>
<reference evidence="1" key="1">
    <citation type="submission" date="2021-12" db="EMBL/GenBank/DDBJ databases">
        <authorList>
            <person name="King R."/>
        </authorList>
    </citation>
    <scope>NUCLEOTIDE SEQUENCE</scope>
</reference>
<dbReference type="Proteomes" id="UP001154114">
    <property type="component" value="Chromosome 27"/>
</dbReference>
<dbReference type="EMBL" id="LR824030">
    <property type="protein sequence ID" value="CAD0206228.1"/>
    <property type="molecule type" value="Genomic_DNA"/>
</dbReference>